<feature type="transmembrane region" description="Helical" evidence="6">
    <location>
        <begin position="21"/>
        <end position="44"/>
    </location>
</feature>
<evidence type="ECO:0000313" key="8">
    <source>
        <dbReference type="RefSeq" id="XP_006820811.1"/>
    </source>
</evidence>
<dbReference type="GeneID" id="102806333"/>
<evidence type="ECO:0000256" key="5">
    <source>
        <dbReference type="ARBA" id="ARBA00023136"/>
    </source>
</evidence>
<dbReference type="Proteomes" id="UP000694865">
    <property type="component" value="Unplaced"/>
</dbReference>
<dbReference type="PANTHER" id="PTHR31746">
    <property type="entry name" value="TRANSMEMBRANE PROTEIN 229 FAMILY MEMBER"/>
    <property type="match status" value="1"/>
</dbReference>
<keyword evidence="4 6" id="KW-1133">Transmembrane helix</keyword>
<dbReference type="RefSeq" id="XP_006820811.1">
    <property type="nucleotide sequence ID" value="XM_006820748.1"/>
</dbReference>
<keyword evidence="5 6" id="KW-0472">Membrane</keyword>
<dbReference type="PANTHER" id="PTHR31746:SF2">
    <property type="entry name" value="TRANSMEMBRANE PROTEIN 229A"/>
    <property type="match status" value="1"/>
</dbReference>
<keyword evidence="7" id="KW-1185">Reference proteome</keyword>
<gene>
    <name evidence="8" type="primary">LOC102806333</name>
</gene>
<evidence type="ECO:0000256" key="1">
    <source>
        <dbReference type="ARBA" id="ARBA00004141"/>
    </source>
</evidence>
<evidence type="ECO:0000256" key="2">
    <source>
        <dbReference type="ARBA" id="ARBA00006371"/>
    </source>
</evidence>
<name>A0ABM0MLC0_SACKO</name>
<feature type="transmembrane region" description="Helical" evidence="6">
    <location>
        <begin position="88"/>
        <end position="109"/>
    </location>
</feature>
<reference evidence="8" key="1">
    <citation type="submission" date="2025-08" db="UniProtKB">
        <authorList>
            <consortium name="RefSeq"/>
        </authorList>
    </citation>
    <scope>IDENTIFICATION</scope>
    <source>
        <tissue evidence="8">Testes</tissue>
    </source>
</reference>
<proteinExistence type="inferred from homology"/>
<dbReference type="InterPro" id="IPR010540">
    <property type="entry name" value="CmpB_TMEM229"/>
</dbReference>
<organism evidence="7 8">
    <name type="scientific">Saccoglossus kowalevskii</name>
    <name type="common">Acorn worm</name>
    <dbReference type="NCBI Taxonomy" id="10224"/>
    <lineage>
        <taxon>Eukaryota</taxon>
        <taxon>Metazoa</taxon>
        <taxon>Hemichordata</taxon>
        <taxon>Enteropneusta</taxon>
        <taxon>Harrimaniidae</taxon>
        <taxon>Saccoglossus</taxon>
    </lineage>
</organism>
<comment type="subcellular location">
    <subcellularLocation>
        <location evidence="1">Membrane</location>
        <topology evidence="1">Multi-pass membrane protein</topology>
    </subcellularLocation>
</comment>
<feature type="transmembrane region" description="Helical" evidence="6">
    <location>
        <begin position="121"/>
        <end position="141"/>
    </location>
</feature>
<evidence type="ECO:0000256" key="4">
    <source>
        <dbReference type="ARBA" id="ARBA00022989"/>
    </source>
</evidence>
<evidence type="ECO:0000313" key="7">
    <source>
        <dbReference type="Proteomes" id="UP000694865"/>
    </source>
</evidence>
<dbReference type="Pfam" id="PF06541">
    <property type="entry name" value="ABC_trans_CmpB"/>
    <property type="match status" value="1"/>
</dbReference>
<accession>A0ABM0MLC0</accession>
<comment type="similarity">
    <text evidence="2">Belongs to the TMEM229 family.</text>
</comment>
<evidence type="ECO:0000256" key="3">
    <source>
        <dbReference type="ARBA" id="ARBA00022692"/>
    </source>
</evidence>
<feature type="transmembrane region" description="Helical" evidence="6">
    <location>
        <begin position="56"/>
        <end position="76"/>
    </location>
</feature>
<sequence>MSPGATSIVVQGKPLPAYMRLFFYGLHGFFDEILFTAIYDYIFLNPDPRLIGYTSIYSFVMYGSCSLLVERLYVYLWYRHRVATAIRVLIYVIIAFTWEFVFGLVLRQFNACSWDYSDRSLNLMGLITLTYAPGWALLALWQDVIAELLLKLRILPPTVPTCNKSH</sequence>
<protein>
    <submittedName>
        <fullName evidence="8">Transmembrane protein 229A-like</fullName>
    </submittedName>
</protein>
<evidence type="ECO:0000256" key="6">
    <source>
        <dbReference type="SAM" id="Phobius"/>
    </source>
</evidence>
<keyword evidence="3 6" id="KW-0812">Transmembrane</keyword>